<dbReference type="EMBL" id="FNHD01000001">
    <property type="protein sequence ID" value="SDL40206.1"/>
    <property type="molecule type" value="Genomic_DNA"/>
</dbReference>
<evidence type="ECO:0000313" key="3">
    <source>
        <dbReference type="Proteomes" id="UP000199242"/>
    </source>
</evidence>
<dbReference type="PROSITE" id="PS51257">
    <property type="entry name" value="PROKAR_LIPOPROTEIN"/>
    <property type="match status" value="1"/>
</dbReference>
<evidence type="ECO:0000313" key="2">
    <source>
        <dbReference type="EMBL" id="SDL40206.1"/>
    </source>
</evidence>
<feature type="domain" description="SH3b" evidence="1">
    <location>
        <begin position="314"/>
        <end position="381"/>
    </location>
</feature>
<reference evidence="2 3" key="1">
    <citation type="submission" date="2016-10" db="EMBL/GenBank/DDBJ databases">
        <authorList>
            <person name="Varghese N."/>
            <person name="Submissions S."/>
        </authorList>
    </citation>
    <scope>NUCLEOTIDE SEQUENCE [LARGE SCALE GENOMIC DNA]</scope>
    <source>
        <strain evidence="2 3">CGMCC 1.10941</strain>
    </source>
</reference>
<keyword evidence="3" id="KW-1185">Reference proteome</keyword>
<accession>A0ABY0QNR2</accession>
<dbReference type="PANTHER" id="PTHR34408">
    <property type="entry name" value="FAMILY PROTEIN, PUTATIVE-RELATED"/>
    <property type="match status" value="1"/>
</dbReference>
<name>A0ABY0QNR2_9FLAO</name>
<dbReference type="Gene3D" id="2.30.30.40">
    <property type="entry name" value="SH3 Domains"/>
    <property type="match status" value="1"/>
</dbReference>
<comment type="caution">
    <text evidence="2">The sequence shown here is derived from an EMBL/GenBank/DDBJ whole genome shotgun (WGS) entry which is preliminary data.</text>
</comment>
<gene>
    <name evidence="2" type="ORF">SAMN05216273_1019</name>
</gene>
<dbReference type="InterPro" id="IPR052354">
    <property type="entry name" value="Cell_Wall_Dynamics_Protein"/>
</dbReference>
<dbReference type="Pfam" id="PF08239">
    <property type="entry name" value="SH3_3"/>
    <property type="match status" value="1"/>
</dbReference>
<sequence>MKKILSILIINLMLFSCNGQNNKEINNNMKQAPYNISEEGEGLKFNYDSLSSKLIEHGKKSLKNMNFKFPSNQVFHEKIKEIYNWDINEYSNKNIALNNSMFPYIAIKDENYILFQDSDIDSEFLVDQIDLYHYNNYIFNDNRASYNILRAKNSILLKDLVVLFGYNKDIELTKYVLNNFNFSDKISFHDLLFSYNPENSKYQLRKGIMDDIENFIYNGKTEDFSYAKEGSGYISVSEVIQKIEDQKNNYINPDETIAYLYDKTLQVGITGYIQEKLDISPDYKIFLKKNNFFKLDRLKEYVEIIYQSSGEDEGDNNRFYIEDKDGFTNLRKEKSSSSEVLQKIKSGEQVEVLDNTGDWWQVKTKEGKTGYVHKSRIKSSNNHSTSYKLYDRPDFQSYAQEVIIKGEIEYLHQVSGWDFVKVNGITGYLATEVLKKEQQEIEKKKYTFLADEDEVKNKKKKGFWDNLFG</sequence>
<dbReference type="SMART" id="SM00287">
    <property type="entry name" value="SH3b"/>
    <property type="match status" value="1"/>
</dbReference>
<evidence type="ECO:0000259" key="1">
    <source>
        <dbReference type="PROSITE" id="PS51781"/>
    </source>
</evidence>
<dbReference type="InterPro" id="IPR003646">
    <property type="entry name" value="SH3-like_bac-type"/>
</dbReference>
<proteinExistence type="predicted"/>
<dbReference type="Proteomes" id="UP000199242">
    <property type="component" value="Unassembled WGS sequence"/>
</dbReference>
<protein>
    <submittedName>
        <fullName evidence="2">SH3 domain-containing protein</fullName>
    </submittedName>
</protein>
<dbReference type="PROSITE" id="PS51781">
    <property type="entry name" value="SH3B"/>
    <property type="match status" value="1"/>
</dbReference>
<dbReference type="RefSeq" id="WP_089740855.1">
    <property type="nucleotide sequence ID" value="NZ_FNHD01000001.1"/>
</dbReference>
<organism evidence="2 3">
    <name type="scientific">Chryseobacterium taihuense</name>
    <dbReference type="NCBI Taxonomy" id="1141221"/>
    <lineage>
        <taxon>Bacteria</taxon>
        <taxon>Pseudomonadati</taxon>
        <taxon>Bacteroidota</taxon>
        <taxon>Flavobacteriia</taxon>
        <taxon>Flavobacteriales</taxon>
        <taxon>Weeksellaceae</taxon>
        <taxon>Chryseobacterium group</taxon>
        <taxon>Chryseobacterium</taxon>
    </lineage>
</organism>
<dbReference type="PANTHER" id="PTHR34408:SF2">
    <property type="entry name" value="CELL WALL-BINDING PROTEIN YWSB"/>
    <property type="match status" value="1"/>
</dbReference>